<keyword evidence="1" id="KW-1133">Transmembrane helix</keyword>
<keyword evidence="3" id="KW-1185">Reference proteome</keyword>
<accession>A0A251YHZ5</accession>
<dbReference type="AlphaFoldDB" id="A0A251YHZ5"/>
<protein>
    <submittedName>
        <fullName evidence="2">Uncharacterized protein</fullName>
    </submittedName>
</protein>
<gene>
    <name evidence="2" type="ORF">BFL37_14060</name>
</gene>
<feature type="transmembrane region" description="Helical" evidence="1">
    <location>
        <begin position="83"/>
        <end position="102"/>
    </location>
</feature>
<evidence type="ECO:0000313" key="2">
    <source>
        <dbReference type="EMBL" id="OUE23783.1"/>
    </source>
</evidence>
<keyword evidence="1" id="KW-0472">Membrane</keyword>
<evidence type="ECO:0000256" key="1">
    <source>
        <dbReference type="SAM" id="Phobius"/>
    </source>
</evidence>
<proteinExistence type="predicted"/>
<name>A0A251YHZ5_9MICO</name>
<organism evidence="2 3">
    <name type="scientific">Clavibacter michiganensis</name>
    <dbReference type="NCBI Taxonomy" id="28447"/>
    <lineage>
        <taxon>Bacteria</taxon>
        <taxon>Bacillati</taxon>
        <taxon>Actinomycetota</taxon>
        <taxon>Actinomycetes</taxon>
        <taxon>Micrococcales</taxon>
        <taxon>Microbacteriaceae</taxon>
        <taxon>Clavibacter</taxon>
    </lineage>
</organism>
<sequence length="112" mass="11443">MLGSNVFHVVGLAASGVTSTDGEAAYGVRGGDVSTFLPPGLSHVVGGTTVMAVIFGPLVMVPVAVVAARLLWISGRRRASVDVSAAGAVLAVVALVVLLVFWGDELWVWALD</sequence>
<reference evidence="2 3" key="1">
    <citation type="submission" date="2016-08" db="EMBL/GenBank/DDBJ databases">
        <title>Genome sequence of Clavibacter michiganensis spp strain CFBP8019.</title>
        <authorList>
            <person name="Thapa S.P."/>
            <person name="Coaker G."/>
            <person name="Jacques M.-A."/>
        </authorList>
    </citation>
    <scope>NUCLEOTIDE SEQUENCE [LARGE SCALE GENOMIC DNA]</scope>
    <source>
        <strain evidence="2">CFBP8019</strain>
    </source>
</reference>
<dbReference type="EMBL" id="MDJZ01000017">
    <property type="protein sequence ID" value="OUE23783.1"/>
    <property type="molecule type" value="Genomic_DNA"/>
</dbReference>
<keyword evidence="1" id="KW-0812">Transmembrane</keyword>
<comment type="caution">
    <text evidence="2">The sequence shown here is derived from an EMBL/GenBank/DDBJ whole genome shotgun (WGS) entry which is preliminary data.</text>
</comment>
<feature type="transmembrane region" description="Helical" evidence="1">
    <location>
        <begin position="48"/>
        <end position="71"/>
    </location>
</feature>
<evidence type="ECO:0000313" key="3">
    <source>
        <dbReference type="Proteomes" id="UP000195101"/>
    </source>
</evidence>
<dbReference type="Proteomes" id="UP000195101">
    <property type="component" value="Unassembled WGS sequence"/>
</dbReference>